<keyword evidence="2" id="KW-1185">Reference proteome</keyword>
<dbReference type="InterPro" id="IPR010982">
    <property type="entry name" value="Lambda_DNA-bd_dom_sf"/>
</dbReference>
<dbReference type="Proteomes" id="UP000658305">
    <property type="component" value="Unassembled WGS sequence"/>
</dbReference>
<evidence type="ECO:0000313" key="1">
    <source>
        <dbReference type="EMBL" id="GHC40905.1"/>
    </source>
</evidence>
<evidence type="ECO:0000313" key="2">
    <source>
        <dbReference type="Proteomes" id="UP000658305"/>
    </source>
</evidence>
<accession>A0ABQ3FTT1</accession>
<proteinExistence type="predicted"/>
<dbReference type="Gene3D" id="1.10.260.40">
    <property type="entry name" value="lambda repressor-like DNA-binding domains"/>
    <property type="match status" value="1"/>
</dbReference>
<comment type="caution">
    <text evidence="1">The sequence shown here is derived from an EMBL/GenBank/DDBJ whole genome shotgun (WGS) entry which is preliminary data.</text>
</comment>
<organism evidence="1 2">
    <name type="scientific">Gemmobacter nanjingensis</name>
    <dbReference type="NCBI Taxonomy" id="488454"/>
    <lineage>
        <taxon>Bacteria</taxon>
        <taxon>Pseudomonadati</taxon>
        <taxon>Pseudomonadota</taxon>
        <taxon>Alphaproteobacteria</taxon>
        <taxon>Rhodobacterales</taxon>
        <taxon>Paracoccaceae</taxon>
        <taxon>Gemmobacter</taxon>
    </lineage>
</organism>
<reference evidence="2" key="1">
    <citation type="journal article" date="2019" name="Int. J. Syst. Evol. Microbiol.">
        <title>The Global Catalogue of Microorganisms (GCM) 10K type strain sequencing project: providing services to taxonomists for standard genome sequencing and annotation.</title>
        <authorList>
            <consortium name="The Broad Institute Genomics Platform"/>
            <consortium name="The Broad Institute Genome Sequencing Center for Infectious Disease"/>
            <person name="Wu L."/>
            <person name="Ma J."/>
        </authorList>
    </citation>
    <scope>NUCLEOTIDE SEQUENCE [LARGE SCALE GENOMIC DNA]</scope>
    <source>
        <strain evidence="2">KCTC 23298</strain>
    </source>
</reference>
<dbReference type="RefSeq" id="WP_229825887.1">
    <property type="nucleotide sequence ID" value="NZ_BMYI01000037.1"/>
</dbReference>
<gene>
    <name evidence="1" type="ORF">GCM10007291_48490</name>
</gene>
<name>A0ABQ3FTT1_9RHOB</name>
<sequence>MQTPLNLDLPEPEWIGLCRAEVAKGKTISQVARECGMPRSSLSMLLSGDYPAQSLDLVTRKYGQRIVQIYRDAVICPHLHRSIPSDECRAHAEAPMTTSRPEKLRQWRACRRCPLNPLPKDADQ</sequence>
<protein>
    <submittedName>
        <fullName evidence="1">Uncharacterized protein</fullName>
    </submittedName>
</protein>
<dbReference type="EMBL" id="BMYI01000037">
    <property type="protein sequence ID" value="GHC40905.1"/>
    <property type="molecule type" value="Genomic_DNA"/>
</dbReference>